<dbReference type="AlphaFoldDB" id="A0A1F6TN74"/>
<keyword evidence="1" id="KW-0812">Transmembrane</keyword>
<feature type="transmembrane region" description="Helical" evidence="1">
    <location>
        <begin position="120"/>
        <end position="138"/>
    </location>
</feature>
<keyword evidence="1" id="KW-1133">Transmembrane helix</keyword>
<evidence type="ECO:0000313" key="3">
    <source>
        <dbReference type="Proteomes" id="UP000178885"/>
    </source>
</evidence>
<proteinExistence type="predicted"/>
<reference evidence="2 3" key="1">
    <citation type="journal article" date="2016" name="Nat. Commun.">
        <title>Thousands of microbial genomes shed light on interconnected biogeochemical processes in an aquifer system.</title>
        <authorList>
            <person name="Anantharaman K."/>
            <person name="Brown C.T."/>
            <person name="Hug L.A."/>
            <person name="Sharon I."/>
            <person name="Castelle C.J."/>
            <person name="Probst A.J."/>
            <person name="Thomas B.C."/>
            <person name="Singh A."/>
            <person name="Wilkins M.J."/>
            <person name="Karaoz U."/>
            <person name="Brodie E.L."/>
            <person name="Williams K.H."/>
            <person name="Hubbard S.S."/>
            <person name="Banfield J.F."/>
        </authorList>
    </citation>
    <scope>NUCLEOTIDE SEQUENCE [LARGE SCALE GENOMIC DNA]</scope>
</reference>
<keyword evidence="1" id="KW-0472">Membrane</keyword>
<organism evidence="2 3">
    <name type="scientific">Candidatus Muproteobacteria bacterium RBG_16_65_34</name>
    <dbReference type="NCBI Taxonomy" id="1817760"/>
    <lineage>
        <taxon>Bacteria</taxon>
        <taxon>Pseudomonadati</taxon>
        <taxon>Pseudomonadota</taxon>
        <taxon>Candidatus Muproteobacteria</taxon>
    </lineage>
</organism>
<feature type="transmembrane region" description="Helical" evidence="1">
    <location>
        <begin position="46"/>
        <end position="71"/>
    </location>
</feature>
<comment type="caution">
    <text evidence="2">The sequence shown here is derived from an EMBL/GenBank/DDBJ whole genome shotgun (WGS) entry which is preliminary data.</text>
</comment>
<name>A0A1F6TN74_9PROT</name>
<protein>
    <submittedName>
        <fullName evidence="2">Uncharacterized protein</fullName>
    </submittedName>
</protein>
<gene>
    <name evidence="2" type="ORF">A2151_06935</name>
</gene>
<dbReference type="EMBL" id="MFSU01000078">
    <property type="protein sequence ID" value="OGI46581.1"/>
    <property type="molecule type" value="Genomic_DNA"/>
</dbReference>
<evidence type="ECO:0000313" key="2">
    <source>
        <dbReference type="EMBL" id="OGI46581.1"/>
    </source>
</evidence>
<accession>A0A1F6TN74</accession>
<evidence type="ECO:0000256" key="1">
    <source>
        <dbReference type="SAM" id="Phobius"/>
    </source>
</evidence>
<sequence length="166" mass="16892">MTALFAGLAGGAAEILWAGAYAAATPLAVADVGREITVSLWPALAAHAAAPWFGAALHLALSFVLAGAFVWAVRRPLARAGAAAVWATSLAVLAAVWALNFLVLLPVLNPAFVDLMPYPATLVSKLLFGAAMAAVLVARGNAVTARSGTSEYNGTLIGSAIRARRA</sequence>
<feature type="transmembrane region" description="Helical" evidence="1">
    <location>
        <begin position="83"/>
        <end position="108"/>
    </location>
</feature>
<dbReference type="Proteomes" id="UP000178885">
    <property type="component" value="Unassembled WGS sequence"/>
</dbReference>